<dbReference type="EMBL" id="SMOG01000024">
    <property type="protein sequence ID" value="TDF72590.1"/>
    <property type="molecule type" value="Genomic_DNA"/>
</dbReference>
<evidence type="ECO:0000313" key="1">
    <source>
        <dbReference type="EMBL" id="TDF72590.1"/>
    </source>
</evidence>
<name>A0AC61QI02_9BACT</name>
<sequence length="717" mass="83522">MVAEGILTKKNRKFRLAVSPDQLKKETYEPVSHPRLLEGIFDATPLARDLSYAFVRTEQGDFYVNAEDTLNAYHNDIVAIEPHFRKGKPDYAIVRKIIKRANETMTGDIRESGSRTFFISINPKIHNWIEVSDLNGAKEGDKVVLEVTNWGNPIMGRMPVGKVIEILGPSGDPEVELLAVIRQYNLPLQFPDTVIAEMEAIEESISDKEFAHRLDLRNILTFTIDPASAKDFDDAISLERINQGWRLYVHIADVAHYVKPESATFSEAVKRGNSFYFPKKVIPMLPEKLSNKVCSLRPNEDKLAMSVITDFNLQGKIMRQRLEESVIRSDYRLNYDQVDELFSGKNTDFPSDLSETLLSARKLSSLLTAKRLKEGYIFFDLPELEYEYDEEGFLKRFTLAEETESHKLIENFMLVANECIATKLSKLAPATIYRIHEDPDWEKIERLIELLSYYGISFYERENLNASIQYLLHSLPTPEHHKVFEPIILRSMKKAKYSTEHIRHFGLGMETYTHFTSPIRRLCDLIIHHLSKTYILKTSKIQFDYSQLKHFASVASEQELQADQSERDIEHYFSMTYMKKFIGESFSGIVMSAKNDRLIIRLDQIPINAVLMVTEFPPGNWIFLDRQMRFINEDNRDYFQLMDKVLVNIMEVSDDIYLELKPGKESHRHFQFQPSKKNSFNNDNRIRKNQRGKKRFDVDYKFRNKNYGNTNKRYRGK</sequence>
<proteinExistence type="predicted"/>
<protein>
    <submittedName>
        <fullName evidence="1">VacB/RNase II family 3'-5' exoribonuclease</fullName>
    </submittedName>
</protein>
<evidence type="ECO:0000313" key="2">
    <source>
        <dbReference type="Proteomes" id="UP000294588"/>
    </source>
</evidence>
<gene>
    <name evidence="1" type="ORF">E0946_06310</name>
</gene>
<reference evidence="1" key="1">
    <citation type="submission" date="2019-03" db="EMBL/GenBank/DDBJ databases">
        <title>Candidatus Syntrophosphaera thermopropionivorans: a novel player in syntrophic propionate oxidation during anaerobic digestion.</title>
        <authorList>
            <person name="Dyksma S."/>
        </authorList>
    </citation>
    <scope>NUCLEOTIDE SEQUENCE</scope>
    <source>
        <strain evidence="1">W5</strain>
    </source>
</reference>
<accession>A0AC61QI02</accession>
<dbReference type="Proteomes" id="UP000294588">
    <property type="component" value="Unassembled WGS sequence"/>
</dbReference>
<keyword evidence="2" id="KW-1185">Reference proteome</keyword>
<comment type="caution">
    <text evidence="1">The sequence shown here is derived from an EMBL/GenBank/DDBJ whole genome shotgun (WGS) entry which is preliminary data.</text>
</comment>
<organism evidence="1 2">
    <name type="scientific">Candidatus Syntrophosphaera thermopropionivorans</name>
    <dbReference type="NCBI Taxonomy" id="2593015"/>
    <lineage>
        <taxon>Bacteria</taxon>
        <taxon>Pseudomonadati</taxon>
        <taxon>Candidatus Cloacimonadota</taxon>
        <taxon>Candidatus Cloacimonadia</taxon>
        <taxon>Candidatus Cloacimonadales</taxon>
        <taxon>Candidatus Cloacimonadaceae</taxon>
        <taxon>Candidatus Syntrophosphaera</taxon>
    </lineage>
</organism>